<dbReference type="Gene3D" id="2.30.30.40">
    <property type="entry name" value="SH3 Domains"/>
    <property type="match status" value="1"/>
</dbReference>
<organism evidence="2 3">
    <name type="scientific">Neptuniibacter caesariensis</name>
    <dbReference type="NCBI Taxonomy" id="207954"/>
    <lineage>
        <taxon>Bacteria</taxon>
        <taxon>Pseudomonadati</taxon>
        <taxon>Pseudomonadota</taxon>
        <taxon>Gammaproteobacteria</taxon>
        <taxon>Oceanospirillales</taxon>
        <taxon>Oceanospirillaceae</taxon>
        <taxon>Neptuniibacter</taxon>
    </lineage>
</organism>
<dbReference type="AlphaFoldDB" id="A0A7U8GRZ7"/>
<dbReference type="EMBL" id="AAOW01000014">
    <property type="protein sequence ID" value="EAR60778.1"/>
    <property type="molecule type" value="Genomic_DNA"/>
</dbReference>
<keyword evidence="3" id="KW-1185">Reference proteome</keyword>
<evidence type="ECO:0000313" key="3">
    <source>
        <dbReference type="Proteomes" id="UP000002171"/>
    </source>
</evidence>
<evidence type="ECO:0008006" key="4">
    <source>
        <dbReference type="Google" id="ProtNLM"/>
    </source>
</evidence>
<accession>A0A7U8GRZ7</accession>
<name>A0A7U8GRZ7_NEPCE</name>
<reference evidence="2 3" key="1">
    <citation type="submission" date="2006-02" db="EMBL/GenBank/DDBJ databases">
        <authorList>
            <person name="Pinhassi J."/>
            <person name="Pedros-Alio C."/>
            <person name="Ferriera S."/>
            <person name="Johnson J."/>
            <person name="Kravitz S."/>
            <person name="Halpern A."/>
            <person name="Remington K."/>
            <person name="Beeson K."/>
            <person name="Tran B."/>
            <person name="Rogers Y.-H."/>
            <person name="Friedman R."/>
            <person name="Venter J.C."/>
        </authorList>
    </citation>
    <scope>NUCLEOTIDE SEQUENCE [LARGE SCALE GENOMIC DNA]</scope>
    <source>
        <strain evidence="2 3">MED92</strain>
    </source>
</reference>
<sequence length="244" mass="27203">MKITYQILSVLIVSLSVTTYNQASPRYESKVRIPNQVSPDAGLTHFIEGLRKIAVARDLREIEESVRNDFFFSRDFGGVFDAESTGADNFIRALSLDDASLAPEYRGTGWVYLNELLSAQSFQKVASSICMPANAVPVSQKRPDEFWLSWGYVHGTDVFIRRSPDLQSEPLTSLSYEVVEPVAGEAGDRVKGLDGNGLWIKVNTASGIKGYMYSSFFRNFQQAQLCFRQQNNVWKISGFIGGGD</sequence>
<feature type="signal peptide" evidence="1">
    <location>
        <begin position="1"/>
        <end position="23"/>
    </location>
</feature>
<gene>
    <name evidence="2" type="ORF">MED92_13923</name>
</gene>
<protein>
    <recommendedName>
        <fullName evidence="4">SH3b domain-containing protein</fullName>
    </recommendedName>
</protein>
<dbReference type="Proteomes" id="UP000002171">
    <property type="component" value="Unassembled WGS sequence"/>
</dbReference>
<comment type="caution">
    <text evidence="2">The sequence shown here is derived from an EMBL/GenBank/DDBJ whole genome shotgun (WGS) entry which is preliminary data.</text>
</comment>
<feature type="chain" id="PRO_5031253289" description="SH3b domain-containing protein" evidence="1">
    <location>
        <begin position="24"/>
        <end position="244"/>
    </location>
</feature>
<proteinExistence type="predicted"/>
<evidence type="ECO:0000256" key="1">
    <source>
        <dbReference type="SAM" id="SignalP"/>
    </source>
</evidence>
<keyword evidence="1" id="KW-0732">Signal</keyword>
<evidence type="ECO:0000313" key="2">
    <source>
        <dbReference type="EMBL" id="EAR60778.1"/>
    </source>
</evidence>